<name>A0A8J5S851_ZIZPA</name>
<evidence type="ECO:0000313" key="1">
    <source>
        <dbReference type="EMBL" id="KAG8051594.1"/>
    </source>
</evidence>
<dbReference type="EMBL" id="JAAALK010000288">
    <property type="protein sequence ID" value="KAG8051594.1"/>
    <property type="molecule type" value="Genomic_DNA"/>
</dbReference>
<comment type="caution">
    <text evidence="1">The sequence shown here is derived from an EMBL/GenBank/DDBJ whole genome shotgun (WGS) entry which is preliminary data.</text>
</comment>
<keyword evidence="2" id="KW-1185">Reference proteome</keyword>
<reference evidence="1" key="1">
    <citation type="journal article" date="2021" name="bioRxiv">
        <title>Whole Genome Assembly and Annotation of Northern Wild Rice, Zizania palustris L., Supports a Whole Genome Duplication in the Zizania Genus.</title>
        <authorList>
            <person name="Haas M."/>
            <person name="Kono T."/>
            <person name="Macchietto M."/>
            <person name="Millas R."/>
            <person name="McGilp L."/>
            <person name="Shao M."/>
            <person name="Duquette J."/>
            <person name="Hirsch C.N."/>
            <person name="Kimball J."/>
        </authorList>
    </citation>
    <scope>NUCLEOTIDE SEQUENCE</scope>
    <source>
        <tissue evidence="1">Fresh leaf tissue</tissue>
    </source>
</reference>
<sequence>MCVRPQAQPCRCPQTLLGCNLYAMPPPVPPSVKAGQTINGNSPISSAMARHSSSVVPMPDGGVLRPILSMACLNSCRSSAARMAGREAHAEAVQRARVGERDGEVERGLATHGREQRVGSLGRDDALDQRRRAFTILTL</sequence>
<dbReference type="AlphaFoldDB" id="A0A8J5S851"/>
<protein>
    <submittedName>
        <fullName evidence="1">Uncharacterized protein</fullName>
    </submittedName>
</protein>
<gene>
    <name evidence="1" type="ORF">GUJ93_ZPchr0001g29650</name>
</gene>
<accession>A0A8J5S851</accession>
<dbReference type="Proteomes" id="UP000729402">
    <property type="component" value="Unassembled WGS sequence"/>
</dbReference>
<organism evidence="1 2">
    <name type="scientific">Zizania palustris</name>
    <name type="common">Northern wild rice</name>
    <dbReference type="NCBI Taxonomy" id="103762"/>
    <lineage>
        <taxon>Eukaryota</taxon>
        <taxon>Viridiplantae</taxon>
        <taxon>Streptophyta</taxon>
        <taxon>Embryophyta</taxon>
        <taxon>Tracheophyta</taxon>
        <taxon>Spermatophyta</taxon>
        <taxon>Magnoliopsida</taxon>
        <taxon>Liliopsida</taxon>
        <taxon>Poales</taxon>
        <taxon>Poaceae</taxon>
        <taxon>BOP clade</taxon>
        <taxon>Oryzoideae</taxon>
        <taxon>Oryzeae</taxon>
        <taxon>Zizaniinae</taxon>
        <taxon>Zizania</taxon>
    </lineage>
</organism>
<reference evidence="1" key="2">
    <citation type="submission" date="2021-02" db="EMBL/GenBank/DDBJ databases">
        <authorList>
            <person name="Kimball J.A."/>
            <person name="Haas M.W."/>
            <person name="Macchietto M."/>
            <person name="Kono T."/>
            <person name="Duquette J."/>
            <person name="Shao M."/>
        </authorList>
    </citation>
    <scope>NUCLEOTIDE SEQUENCE</scope>
    <source>
        <tissue evidence="1">Fresh leaf tissue</tissue>
    </source>
</reference>
<evidence type="ECO:0000313" key="2">
    <source>
        <dbReference type="Proteomes" id="UP000729402"/>
    </source>
</evidence>
<proteinExistence type="predicted"/>